<protein>
    <submittedName>
        <fullName evidence="1">Uncharacterized protein</fullName>
    </submittedName>
</protein>
<evidence type="ECO:0000313" key="1">
    <source>
        <dbReference type="EMBL" id="EQA37267.1"/>
    </source>
</evidence>
<dbReference type="Proteomes" id="UP000018719">
    <property type="component" value="Unassembled WGS sequence"/>
</dbReference>
<dbReference type="EMBL" id="AHMM02000015">
    <property type="protein sequence ID" value="EQA37267.1"/>
    <property type="molecule type" value="Genomic_DNA"/>
</dbReference>
<comment type="caution">
    <text evidence="1">The sequence shown here is derived from an EMBL/GenBank/DDBJ whole genome shotgun (WGS) entry which is preliminary data.</text>
</comment>
<reference evidence="1 2" key="1">
    <citation type="submission" date="2013-05" db="EMBL/GenBank/DDBJ databases">
        <authorList>
            <person name="Harkins D.M."/>
            <person name="Durkin A.S."/>
            <person name="Brinkac L.M."/>
            <person name="Haft D.H."/>
            <person name="Selengut J.D."/>
            <person name="Sanka R."/>
            <person name="DePew J."/>
            <person name="Purushe J."/>
            <person name="Hartskeerl R.A."/>
            <person name="Ahmed A."/>
            <person name="van der Linden H."/>
            <person name="Goris M.G.A."/>
            <person name="Vinetz J.M."/>
            <person name="Sutton G.G."/>
            <person name="Nierman W.C."/>
            <person name="Fouts D.E."/>
        </authorList>
    </citation>
    <scope>NUCLEOTIDE SEQUENCE [LARGE SCALE GENOMIC DNA]</scope>
    <source>
        <strain evidence="1 2">10</strain>
    </source>
</reference>
<gene>
    <name evidence="1" type="ORF">LEP1GSC047_4279</name>
</gene>
<proteinExistence type="predicted"/>
<dbReference type="AlphaFoldDB" id="V6HCC4"/>
<evidence type="ECO:0000313" key="2">
    <source>
        <dbReference type="Proteomes" id="UP000018719"/>
    </source>
</evidence>
<organism evidence="1 2">
    <name type="scientific">Leptospira inadai serovar Lyme str. 10</name>
    <dbReference type="NCBI Taxonomy" id="1049790"/>
    <lineage>
        <taxon>Bacteria</taxon>
        <taxon>Pseudomonadati</taxon>
        <taxon>Spirochaetota</taxon>
        <taxon>Spirochaetia</taxon>
        <taxon>Leptospirales</taxon>
        <taxon>Leptospiraceae</taxon>
        <taxon>Leptospira</taxon>
    </lineage>
</organism>
<dbReference type="STRING" id="1049790.LEP1GSC047_4279"/>
<name>V6HCC4_9LEPT</name>
<accession>V6HCC4</accession>
<sequence length="79" mass="9462">MFVLLLHDRNNKNDNTAPIRIYKFILLHQFQIQVPSKRERILSKSSFIQSSRGPYREINVFLIRIPIPERTIKEQERIG</sequence>